<dbReference type="AlphaFoldDB" id="A0A1M5L9U6"/>
<feature type="signal peptide" evidence="1">
    <location>
        <begin position="1"/>
        <end position="25"/>
    </location>
</feature>
<reference evidence="2 3" key="1">
    <citation type="submission" date="2016-11" db="EMBL/GenBank/DDBJ databases">
        <authorList>
            <person name="Jaros S."/>
            <person name="Januszkiewicz K."/>
            <person name="Wedrychowicz H."/>
        </authorList>
    </citation>
    <scope>NUCLEOTIDE SEQUENCE [LARGE SCALE GENOMIC DNA]</scope>
    <source>
        <strain evidence="2 3">CGMCC 1.7049</strain>
    </source>
</reference>
<keyword evidence="3" id="KW-1185">Reference proteome</keyword>
<dbReference type="OrthoDB" id="5620247at2"/>
<evidence type="ECO:0000313" key="2">
    <source>
        <dbReference type="EMBL" id="SHG61756.1"/>
    </source>
</evidence>
<accession>A0A1M5L9U6</accession>
<organism evidence="2 3">
    <name type="scientific">Hydrocarboniphaga daqingensis</name>
    <dbReference type="NCBI Taxonomy" id="490188"/>
    <lineage>
        <taxon>Bacteria</taxon>
        <taxon>Pseudomonadati</taxon>
        <taxon>Pseudomonadota</taxon>
        <taxon>Gammaproteobacteria</taxon>
        <taxon>Nevskiales</taxon>
        <taxon>Nevskiaceae</taxon>
        <taxon>Hydrocarboniphaga</taxon>
    </lineage>
</organism>
<dbReference type="RefSeq" id="WP_072894335.1">
    <property type="nucleotide sequence ID" value="NZ_FQWZ01000002.1"/>
</dbReference>
<dbReference type="STRING" id="490188.SAMN04488068_0783"/>
<dbReference type="Proteomes" id="UP000199758">
    <property type="component" value="Unassembled WGS sequence"/>
</dbReference>
<proteinExistence type="predicted"/>
<evidence type="ECO:0000313" key="3">
    <source>
        <dbReference type="Proteomes" id="UP000199758"/>
    </source>
</evidence>
<sequence>MNLGQALRGCSLIATLLLAACGSSGDDASGLLDDDGSSSGGGSSSRYLIEIAGPDCVEPGVTATGYTATVTRPSGAVAPEVFVALSATINGTASGTIRATLADGKTRLNGGDTNAAGVLPFSYTPPSDAIRNSLAVTITGTVQVDGVARGSEEYPIELQPTTVPTVRLQGPKNASGARQASGTVTAASGELLPDFLITVTRPASGCGTPGPISGATISVTPTLADAAVRLVDDASLIDGTAAFDYVAPTVEERTAEVLSVTASLNGVTSNPATFSLAVAPPPDPAKTLVTVSGPSSGSAGRQQTGYTATVTSVAADGTRVARENTQLSITLSDGGSVTLTPDANGLVGVTDRFGQVKFAITPKTSTASNSSLTISAAAVTTGDAVLASSCALTGSVCTGTQSVAVQPDAFQFTAPVFGSAGTVGQPNAVPLAFQWATASGAGVAGCVNLSATFQGSGTSTFLLEINGDPVPAAQSRVVQLGSNGQFQVPVRVYSDRSGFVQVSATENRSCAASGTSGTLTASTGVQFVDEICETTSDGRNCVDLTAPLRTLSSPDASGAQRSVALTFSVLNSAFAPVDGAQVLFSVVSPAAPNDPNERVFPGGGTTNASGVASSLYYVPTFSPALTDADLRTVDVRACVRRNATSSDAASQVCSTRRIEIVGPPAE</sequence>
<protein>
    <recommendedName>
        <fullName evidence="4">Big-1 domain-containing protein</fullName>
    </recommendedName>
</protein>
<dbReference type="EMBL" id="FQWZ01000002">
    <property type="protein sequence ID" value="SHG61756.1"/>
    <property type="molecule type" value="Genomic_DNA"/>
</dbReference>
<gene>
    <name evidence="2" type="ORF">SAMN04488068_0783</name>
</gene>
<evidence type="ECO:0008006" key="4">
    <source>
        <dbReference type="Google" id="ProtNLM"/>
    </source>
</evidence>
<evidence type="ECO:0000256" key="1">
    <source>
        <dbReference type="SAM" id="SignalP"/>
    </source>
</evidence>
<name>A0A1M5L9U6_9GAMM</name>
<feature type="chain" id="PRO_5013042074" description="Big-1 domain-containing protein" evidence="1">
    <location>
        <begin position="26"/>
        <end position="666"/>
    </location>
</feature>
<keyword evidence="1" id="KW-0732">Signal</keyword>